<evidence type="ECO:0000256" key="1">
    <source>
        <dbReference type="ARBA" id="ARBA00022603"/>
    </source>
</evidence>
<keyword evidence="1 4" id="KW-0489">Methyltransferase</keyword>
<dbReference type="GO" id="GO:0001734">
    <property type="term" value="F:mRNA m(6)A methyltransferase activity"/>
    <property type="evidence" value="ECO:0007669"/>
    <property type="project" value="UniProtKB-ARBA"/>
</dbReference>
<dbReference type="PROSITE" id="PS51143">
    <property type="entry name" value="MT_A70"/>
    <property type="match status" value="1"/>
</dbReference>
<name>A0A6M3LR23_9ZZZZ</name>
<reference evidence="4" key="1">
    <citation type="submission" date="2020-03" db="EMBL/GenBank/DDBJ databases">
        <title>The deep terrestrial virosphere.</title>
        <authorList>
            <person name="Holmfeldt K."/>
            <person name="Nilsson E."/>
            <person name="Simone D."/>
            <person name="Lopez-Fernandez M."/>
            <person name="Wu X."/>
            <person name="de Brujin I."/>
            <person name="Lundin D."/>
            <person name="Andersson A."/>
            <person name="Bertilsson S."/>
            <person name="Dopson M."/>
        </authorList>
    </citation>
    <scope>NUCLEOTIDE SEQUENCE</scope>
    <source>
        <strain evidence="4">MM415B05062</strain>
    </source>
</reference>
<proteinExistence type="predicted"/>
<evidence type="ECO:0000256" key="2">
    <source>
        <dbReference type="ARBA" id="ARBA00022679"/>
    </source>
</evidence>
<dbReference type="AlphaFoldDB" id="A0A6M3LR23"/>
<dbReference type="PANTHER" id="PTHR12829:SF7">
    <property type="entry name" value="N6-ADENOSINE-METHYLTRANSFERASE CATALYTIC SUBUNIT"/>
    <property type="match status" value="1"/>
</dbReference>
<organism evidence="4">
    <name type="scientific">viral metagenome</name>
    <dbReference type="NCBI Taxonomy" id="1070528"/>
    <lineage>
        <taxon>unclassified sequences</taxon>
        <taxon>metagenomes</taxon>
        <taxon>organismal metagenomes</taxon>
    </lineage>
</organism>
<evidence type="ECO:0000256" key="3">
    <source>
        <dbReference type="ARBA" id="ARBA00022691"/>
    </source>
</evidence>
<dbReference type="InterPro" id="IPR007757">
    <property type="entry name" value="MT-A70-like"/>
</dbReference>
<sequence length="221" mass="25045">MSHCECPVPEPYQPLAGPPRCLHCFRELPIDLPFDYPSAPTAYRTIVADPPWTPVIGATWETRFTDKSRPQKHYQTMTLEAIKGLDIPAADSAHLWLWCLSQHVDWGYEVARAWGFEPAITLTWCKAGLGAGRFQCNTEHVLLCRRGPRQLAAFERTAGTWFRWARGAHSVKPDAFYEMVERVSPGPYLELFARRRRYGWDVWGNEAPTEAASQAELGLGA</sequence>
<dbReference type="PANTHER" id="PTHR12829">
    <property type="entry name" value="N6-ADENOSINE-METHYLTRANSFERASE"/>
    <property type="match status" value="1"/>
</dbReference>
<dbReference type="InterPro" id="IPR029063">
    <property type="entry name" value="SAM-dependent_MTases_sf"/>
</dbReference>
<keyword evidence="3" id="KW-0949">S-adenosyl-L-methionine</keyword>
<protein>
    <submittedName>
        <fullName evidence="4">Putative methyltransferase</fullName>
    </submittedName>
</protein>
<dbReference type="Pfam" id="PF05063">
    <property type="entry name" value="MT-A70"/>
    <property type="match status" value="1"/>
</dbReference>
<dbReference type="SUPFAM" id="SSF53335">
    <property type="entry name" value="S-adenosyl-L-methionine-dependent methyltransferases"/>
    <property type="match status" value="1"/>
</dbReference>
<accession>A0A6M3LR23</accession>
<evidence type="ECO:0000313" key="4">
    <source>
        <dbReference type="EMBL" id="QJA95914.1"/>
    </source>
</evidence>
<gene>
    <name evidence="4" type="ORF">MM415B05062_0004</name>
</gene>
<dbReference type="GO" id="GO:0032259">
    <property type="term" value="P:methylation"/>
    <property type="evidence" value="ECO:0007669"/>
    <property type="project" value="UniProtKB-KW"/>
</dbReference>
<dbReference type="EMBL" id="MT143355">
    <property type="protein sequence ID" value="QJA95914.1"/>
    <property type="molecule type" value="Genomic_DNA"/>
</dbReference>
<keyword evidence="2 4" id="KW-0808">Transferase</keyword>